<reference evidence="10" key="1">
    <citation type="submission" date="2022-10" db="EMBL/GenBank/DDBJ databases">
        <title>Tapping the CABI collections for fungal endophytes: first genome assemblies for Collariella, Neodidymelliopsis, Ascochyta clinopodiicola, Didymella pomorum, Didymosphaeria variabile, Neocosmospora piperis and Neocucurbitaria cava.</title>
        <authorList>
            <person name="Hill R."/>
        </authorList>
    </citation>
    <scope>NUCLEOTIDE SEQUENCE</scope>
    <source>
        <strain evidence="10">IMI 355082</strain>
    </source>
</reference>
<dbReference type="PANTHER" id="PTHR47182">
    <property type="entry name" value="CELL WALL ALPHA-1,3-GLUCAN SYNTHASE AGS1-RELATED"/>
    <property type="match status" value="1"/>
</dbReference>
<dbReference type="InterPro" id="IPR058657">
    <property type="entry name" value="Mok11-13/Ags1-like_Ig"/>
</dbReference>
<evidence type="ECO:0000256" key="8">
    <source>
        <dbReference type="SAM" id="Phobius"/>
    </source>
</evidence>
<dbReference type="Pfam" id="PF26114">
    <property type="entry name" value="Ig_2_Mok13"/>
    <property type="match status" value="1"/>
</dbReference>
<feature type="domain" description="Glycosyl hydrolase family 13 catalytic" evidence="9">
    <location>
        <begin position="85"/>
        <end position="537"/>
    </location>
</feature>
<keyword evidence="3" id="KW-0328">Glycosyltransferase</keyword>
<evidence type="ECO:0000259" key="9">
    <source>
        <dbReference type="SMART" id="SM00642"/>
    </source>
</evidence>
<dbReference type="SUPFAM" id="SSF53756">
    <property type="entry name" value="UDP-Glycosyltransferase/glycogen phosphorylase"/>
    <property type="match status" value="1"/>
</dbReference>
<proteinExistence type="inferred from homology"/>
<keyword evidence="8" id="KW-1133">Transmembrane helix</keyword>
<sequence length="2214" mass="246320">MLFCFASIHLIGTLLYKTLVMLRALAIAGLLSSLPTYWALSFDEAYVGWNLNENPNAQQPLDYSGAWSDHDFFPSPQNWRFPFYAITLDRFIDGDPRNNEANGTSFEHEWLTNQLRFGGDVKGLGLHLDYLQGMGVKALYLAGSPFINMPWGGDGYGALDFTLLDAHHGQIQDWRDLVDMVHSRGMYIVLDNTMATLGDLLSFEGYVNASAPFSWNEYDVLWKSDRRYHDFDIGNSINSSCVYPRMWEESGLRINQTLLDQQADGCKASAFDAYGDMKGVGAYPAWQSQLSKFASVQDRLRAWPGSEVLAKISHFSCLLVSQLDIDGYRMDKALQTIVDSQAEFSSHVRQCARDVGKDNFLIVGEVVGEIPMSALYFGRGKEPHQVLTNATAAMVATNESDPDDYLRPAGVTGLDGAAFHYPTYGALTRFLGLDGPIGFEGVDWVDHWQTILKTDDLVSGTSGQFDPRHMFGTTNQDVFRWPSLANGTQRQNLGFLITTLVMPGIPLLLWGEEQGFYALENLASDYVFGRTPMGSSAAWQLHGCYQLGEEVYFEMPFDSAKHACHDDTISKNHLDPSHPIRNILKRMFELREQFPALNDGYGLETLSTRLEDVFLPGSGNISSPTGIWSVYRGRVEGIQDFANAGGQGNQGVWLLYSNANTTMNYEFDCKSSENTEALISAFPAGTKVRNLFSPYETIQLEESVIALDIENSTGLNGCLSNLTMSPWGYKAFVPEDKFVLPRPTITKFEPGHDARILSEATSAEVLPFEIHFSQPMDCDSVKDSLQISSTTENNQVAELDGSTVTCNSIDLGDDDPSLVAQVGTAWVFSGKLENVYHGIHSISVNNASTGDDSDSLATNANDTFLIRVGSDQNPVVFPGLANYTTDLLFKDDSSGSLWVSHKAAGADLWRYSLNWGSSWSNWTPYEGGNNTLAPQPWSGTDAQKWQGDHVMLQYWSQKAGSSDHIQHGDASDKTPPRRFPHVHVQGPWNQYGYDAGLSDEMLLNQNNWTFELTSEWPTEVVFNVWGMNPDGVPDKTRAYGDIDGDQILDLVPPDSLATNVVKLYKAPGMPHTSWKLELNDGNLSYRLVPSGSALRQIIVFILLAMVPIFSSVLAMWLFWLFFYQVKHNKVGVVEMNNLAGISQARFPFQMLASRRNSIASRRQSTSDKGPNATGLQASMGSSNRRTVLIATMEYEIEDWDIKIKIGGLGVMARLMGQNLGHQNLIWVVPCVGGVEYPIDEVGQPIQIWVMGKEFRVQVQYHIVRNITFVLLDAPVFRQQTKKDPYPARMDDLESAIYYAAWNSCIAETIRRFPSIDLYHINDYHGTLAPLYLLPRVIPVCLSLHNAEFQGLWPVRNPNELDEISRVFNLDKQIIQNYVQFGEIFNMLHAGASYLRIHQKGFGAVGVSKKYGKRSFARYPIFWGLSRIGALPNPDPADTADWDRDAKTAGNGRVLLDFAAEAKRGEQRIQAQKWAGLKEDLQAELFVFVGRWSMQKGVDAIADVFPAILEKHANVQLICIGPVIDLYGKFAALKLSKLMERYPDRVFSKPEFTQLPPYIFTGAEFALIPSRDEPFGLVAVEFGRKGALGVGARVGGLGQMPGFWFTIESTSTKHLLSQFKSAIRAALATDVITRAEMRARSSVQRFPVKEWVEDLEKLQNTSINKHRRVAGKKEIYIDAMSSSSAPTTANTTAADSPAPSRRASRATSPVGSRPGSPSSNRGSVDIAPAFGRVYGPGHDRTSGLRIRKSRSASTLVEPEIKPEPHGLRGYADFALVDPTSTYERPPNIDEYPQSPALDLEDPLLQRKLLRVSHLSMSRTSLSVDGRDSDAHHSSLVPKKPGLQSSRLQEISAPSLLSLREITGSPTAQRKEHFNLEHVDPFFQDSTELYYKTFDKMLNDLDASNSEGKYCIEEYLNKSEKQWFQRFHNAKLGARKSRPGTPNSDITTFDPDANSDDEKRNMLTLLGSDYRPPTGSRKFLQYKVGDWPLYAFLLAIGQILAANSYQITLIAGQNGQTATQLYVIASVYLASTLIWWCLFRRVASVYVLSAPFFFYGLAFLLLGVAPFSKTLAGLVWMRNVATGLYAFASATGSLFFALNFGSEGSAVVGRCLWLWLGVLDSLQGVGFGMILLQTLTRTHIAFTLMAAQALGSVVTMLARATAPDKDGPVNVFPNLANNSSFHAGIHSWEFWLCLLLQMSCCVGFFMFFRKEQLFKP</sequence>
<dbReference type="FunFam" id="3.40.50.2000:FF:000052">
    <property type="entry name" value="Alpha-1,3-glucan synthase Ags2"/>
    <property type="match status" value="1"/>
</dbReference>
<dbReference type="Gene3D" id="3.20.20.80">
    <property type="entry name" value="Glycosidases"/>
    <property type="match status" value="2"/>
</dbReference>
<dbReference type="InterPro" id="IPR013534">
    <property type="entry name" value="Starch_synth_cat_dom"/>
</dbReference>
<comment type="catalytic activity">
    <reaction evidence="6">
        <text>[(1-&gt;3)-alpha-D-glucosyl](n) + UDP-alpha-D-glucose = [(1-&gt;3)-alpha-D-glucosyl](n+1) + UDP + H(+)</text>
        <dbReference type="Rhea" id="RHEA:19749"/>
        <dbReference type="Rhea" id="RHEA-COMP:11150"/>
        <dbReference type="Rhea" id="RHEA-COMP:11151"/>
        <dbReference type="ChEBI" id="CHEBI:15378"/>
        <dbReference type="ChEBI" id="CHEBI:28100"/>
        <dbReference type="ChEBI" id="CHEBI:58223"/>
        <dbReference type="ChEBI" id="CHEBI:58885"/>
        <dbReference type="EC" id="2.4.1.183"/>
    </reaction>
</comment>
<feature type="transmembrane region" description="Helical" evidence="8">
    <location>
        <begin position="2017"/>
        <end position="2036"/>
    </location>
</feature>
<evidence type="ECO:0000313" key="11">
    <source>
        <dbReference type="Proteomes" id="UP001140453"/>
    </source>
</evidence>
<keyword evidence="11" id="KW-1185">Reference proteome</keyword>
<dbReference type="Proteomes" id="UP001140453">
    <property type="component" value="Unassembled WGS sequence"/>
</dbReference>
<feature type="region of interest" description="Disordered" evidence="7">
    <location>
        <begin position="1932"/>
        <end position="1952"/>
    </location>
</feature>
<evidence type="ECO:0000256" key="5">
    <source>
        <dbReference type="ARBA" id="ARBA00023316"/>
    </source>
</evidence>
<protein>
    <recommendedName>
        <fullName evidence="2">alpha-1,3-glucan synthase</fullName>
        <ecNumber evidence="2">2.4.1.183</ecNumber>
    </recommendedName>
</protein>
<comment type="caution">
    <text evidence="10">The sequence shown here is derived from an EMBL/GenBank/DDBJ whole genome shotgun (WGS) entry which is preliminary data.</text>
</comment>
<accession>A0A9W8YSU7</accession>
<dbReference type="SUPFAM" id="SSF51445">
    <property type="entry name" value="(Trans)glycosidases"/>
    <property type="match status" value="1"/>
</dbReference>
<keyword evidence="4" id="KW-0808">Transferase</keyword>
<comment type="similarity">
    <text evidence="1">Belongs to the glycosyltransferase group 1 family.</text>
</comment>
<evidence type="ECO:0000313" key="10">
    <source>
        <dbReference type="EMBL" id="KAJ4390945.1"/>
    </source>
</evidence>
<dbReference type="OrthoDB" id="512920at2759"/>
<evidence type="ECO:0000256" key="7">
    <source>
        <dbReference type="SAM" id="MobiDB-lite"/>
    </source>
</evidence>
<name>A0A9W8YSU7_9PEZI</name>
<dbReference type="EC" id="2.4.1.183" evidence="2"/>
<keyword evidence="8" id="KW-0472">Membrane</keyword>
<feature type="transmembrane region" description="Helical" evidence="8">
    <location>
        <begin position="1097"/>
        <end position="1122"/>
    </location>
</feature>
<dbReference type="InterPro" id="IPR058659">
    <property type="entry name" value="Mok11-13/Ags1-like_CBM"/>
</dbReference>
<dbReference type="Pfam" id="PF00534">
    <property type="entry name" value="Glycos_transf_1"/>
    <property type="match status" value="1"/>
</dbReference>
<dbReference type="PANTHER" id="PTHR47182:SF2">
    <property type="entry name" value="CELL WALL ALPHA-1,3-GLUCAN SYNTHASE AGS1"/>
    <property type="match status" value="1"/>
</dbReference>
<feature type="region of interest" description="Disordered" evidence="7">
    <location>
        <begin position="1680"/>
        <end position="1762"/>
    </location>
</feature>
<evidence type="ECO:0000256" key="4">
    <source>
        <dbReference type="ARBA" id="ARBA00022679"/>
    </source>
</evidence>
<feature type="region of interest" description="Disordered" evidence="7">
    <location>
        <begin position="1159"/>
        <end position="1179"/>
    </location>
</feature>
<feature type="transmembrane region" description="Helical" evidence="8">
    <location>
        <begin position="2078"/>
        <end position="2098"/>
    </location>
</feature>
<feature type="transmembrane region" description="Helical" evidence="8">
    <location>
        <begin position="1985"/>
        <end position="2005"/>
    </location>
</feature>
<evidence type="ECO:0000256" key="1">
    <source>
        <dbReference type="ARBA" id="ARBA00006122"/>
    </source>
</evidence>
<keyword evidence="8" id="KW-0812">Transmembrane</keyword>
<dbReference type="InterPro" id="IPR058656">
    <property type="entry name" value="Mok11-13/Ags1-like_GH"/>
</dbReference>
<evidence type="ECO:0000256" key="3">
    <source>
        <dbReference type="ARBA" id="ARBA00022676"/>
    </source>
</evidence>
<feature type="transmembrane region" description="Helical" evidence="8">
    <location>
        <begin position="2043"/>
        <end position="2066"/>
    </location>
</feature>
<dbReference type="InterPro" id="IPR058658">
    <property type="entry name" value="Mok11-13/Ags1-like_Ig_2"/>
</dbReference>
<feature type="compositionally biased region" description="Low complexity" evidence="7">
    <location>
        <begin position="1680"/>
        <end position="1723"/>
    </location>
</feature>
<dbReference type="GO" id="GO:0047657">
    <property type="term" value="F:alpha-1,3-glucan synthase activity"/>
    <property type="evidence" value="ECO:0007669"/>
    <property type="project" value="UniProtKB-EC"/>
</dbReference>
<dbReference type="SMART" id="SM00642">
    <property type="entry name" value="Aamy"/>
    <property type="match status" value="1"/>
</dbReference>
<dbReference type="Pfam" id="PF26108">
    <property type="entry name" value="GH_Mok13"/>
    <property type="match status" value="1"/>
</dbReference>
<dbReference type="FunFam" id="3.40.50.2000:FF:000058">
    <property type="entry name" value="Alpha-1,3-glucan synthase Ags1"/>
    <property type="match status" value="1"/>
</dbReference>
<keyword evidence="5" id="KW-0961">Cell wall biogenesis/degradation</keyword>
<organism evidence="10 11">
    <name type="scientific">Gnomoniopsis smithogilvyi</name>
    <dbReference type="NCBI Taxonomy" id="1191159"/>
    <lineage>
        <taxon>Eukaryota</taxon>
        <taxon>Fungi</taxon>
        <taxon>Dikarya</taxon>
        <taxon>Ascomycota</taxon>
        <taxon>Pezizomycotina</taxon>
        <taxon>Sordariomycetes</taxon>
        <taxon>Sordariomycetidae</taxon>
        <taxon>Diaporthales</taxon>
        <taxon>Gnomoniaceae</taxon>
        <taxon>Gnomoniopsis</taxon>
    </lineage>
</organism>
<dbReference type="Gene3D" id="3.40.50.2000">
    <property type="entry name" value="Glycogen Phosphorylase B"/>
    <property type="match status" value="2"/>
</dbReference>
<dbReference type="Pfam" id="PF00128">
    <property type="entry name" value="Alpha-amylase"/>
    <property type="match status" value="1"/>
</dbReference>
<dbReference type="InterPro" id="IPR058655">
    <property type="entry name" value="Mok11-14/Ags1-like"/>
</dbReference>
<dbReference type="InterPro" id="IPR006047">
    <property type="entry name" value="GH13_cat_dom"/>
</dbReference>
<evidence type="ECO:0000256" key="2">
    <source>
        <dbReference type="ARBA" id="ARBA00012688"/>
    </source>
</evidence>
<dbReference type="Pfam" id="PF26111">
    <property type="entry name" value="Ig_Mok13"/>
    <property type="match status" value="1"/>
</dbReference>
<feature type="region of interest" description="Disordered" evidence="7">
    <location>
        <begin position="1818"/>
        <end position="1843"/>
    </location>
</feature>
<dbReference type="InterPro" id="IPR001296">
    <property type="entry name" value="Glyco_trans_1"/>
</dbReference>
<feature type="transmembrane region" description="Helical" evidence="8">
    <location>
        <begin position="2186"/>
        <end position="2206"/>
    </location>
</feature>
<feature type="transmembrane region" description="Helical" evidence="8">
    <location>
        <begin position="2110"/>
        <end position="2133"/>
    </location>
</feature>
<dbReference type="GO" id="GO:0009277">
    <property type="term" value="C:fungal-type cell wall"/>
    <property type="evidence" value="ECO:0007669"/>
    <property type="project" value="TreeGrafter"/>
</dbReference>
<evidence type="ECO:0000256" key="6">
    <source>
        <dbReference type="ARBA" id="ARBA00048960"/>
    </source>
</evidence>
<dbReference type="InterPro" id="IPR058654">
    <property type="entry name" value="Mok11-14/Ags1-like_TM"/>
</dbReference>
<gene>
    <name evidence="10" type="ORF">N0V93_004544</name>
</gene>
<dbReference type="EMBL" id="JAPEVB010000003">
    <property type="protein sequence ID" value="KAJ4390945.1"/>
    <property type="molecule type" value="Genomic_DNA"/>
</dbReference>
<dbReference type="GO" id="GO:0070600">
    <property type="term" value="P:fungal-type cell wall (1-&gt;3)-alpha-glucan biosynthetic process"/>
    <property type="evidence" value="ECO:0007669"/>
    <property type="project" value="TreeGrafter"/>
</dbReference>
<dbReference type="InterPro" id="IPR017853">
    <property type="entry name" value="GH"/>
</dbReference>
<dbReference type="Pfam" id="PF08323">
    <property type="entry name" value="Glyco_transf_5"/>
    <property type="match status" value="1"/>
</dbReference>
<dbReference type="Pfam" id="PF26127">
    <property type="entry name" value="12TM_Mok13"/>
    <property type="match status" value="1"/>
</dbReference>
<dbReference type="Pfam" id="PF26122">
    <property type="entry name" value="CBM_Mok13"/>
    <property type="match status" value="1"/>
</dbReference>